<dbReference type="Pfam" id="PF22939">
    <property type="entry name" value="WHD_GPIID"/>
    <property type="match status" value="1"/>
</dbReference>
<dbReference type="Gene3D" id="1.25.40.20">
    <property type="entry name" value="Ankyrin repeat-containing domain"/>
    <property type="match status" value="2"/>
</dbReference>
<evidence type="ECO:0000313" key="7">
    <source>
        <dbReference type="Proteomes" id="UP000242791"/>
    </source>
</evidence>
<comment type="caution">
    <text evidence="6">The sequence shown here is derived from an EMBL/GenBank/DDBJ whole genome shotgun (WGS) entry which is preliminary data.</text>
</comment>
<keyword evidence="7" id="KW-1185">Reference proteome</keyword>
<dbReference type="VEuPathDB" id="FungiDB:ACJ73_07539"/>
<proteinExistence type="predicted"/>
<protein>
    <submittedName>
        <fullName evidence="6">Uncharacterized protein</fullName>
    </submittedName>
</protein>
<reference evidence="6 7" key="1">
    <citation type="submission" date="2015-08" db="EMBL/GenBank/DDBJ databases">
        <title>Emmonsia species relationships and genome sequence.</title>
        <authorList>
            <person name="Cuomo C.A."/>
            <person name="Schwartz I.S."/>
            <person name="Kenyon C."/>
            <person name="De Hoog G.S."/>
            <person name="Govender N.P."/>
            <person name="Botha A."/>
            <person name="Moreno L."/>
            <person name="De Vries M."/>
            <person name="Munoz J.F."/>
            <person name="Stielow J.B."/>
        </authorList>
    </citation>
    <scope>NUCLEOTIDE SEQUENCE [LARGE SCALE GENOMIC DNA]</scope>
    <source>
        <strain evidence="6 7">EI222</strain>
    </source>
</reference>
<dbReference type="Pfam" id="PF24883">
    <property type="entry name" value="NPHP3_N"/>
    <property type="match status" value="1"/>
</dbReference>
<organism evidence="6 7">
    <name type="scientific">Blastomyces percursus</name>
    <dbReference type="NCBI Taxonomy" id="1658174"/>
    <lineage>
        <taxon>Eukaryota</taxon>
        <taxon>Fungi</taxon>
        <taxon>Dikarya</taxon>
        <taxon>Ascomycota</taxon>
        <taxon>Pezizomycotina</taxon>
        <taxon>Eurotiomycetes</taxon>
        <taxon>Eurotiomycetidae</taxon>
        <taxon>Onygenales</taxon>
        <taxon>Ajellomycetaceae</taxon>
        <taxon>Blastomyces</taxon>
    </lineage>
</organism>
<gene>
    <name evidence="6" type="ORF">ACJ73_07539</name>
</gene>
<keyword evidence="1" id="KW-0677">Repeat</keyword>
<evidence type="ECO:0000313" key="6">
    <source>
        <dbReference type="EMBL" id="OJD21123.1"/>
    </source>
</evidence>
<feature type="repeat" description="ANK" evidence="3">
    <location>
        <begin position="612"/>
        <end position="644"/>
    </location>
</feature>
<feature type="domain" description="Nephrocystin 3-like N-terminal" evidence="5">
    <location>
        <begin position="116"/>
        <end position="189"/>
    </location>
</feature>
<dbReference type="PROSITE" id="PS50088">
    <property type="entry name" value="ANK_REPEAT"/>
    <property type="match status" value="3"/>
</dbReference>
<name>A0A1J9QLM9_9EURO</name>
<dbReference type="EMBL" id="LGTZ01001543">
    <property type="protein sequence ID" value="OJD21123.1"/>
    <property type="molecule type" value="Genomic_DNA"/>
</dbReference>
<feature type="repeat" description="ANK" evidence="3">
    <location>
        <begin position="553"/>
        <end position="582"/>
    </location>
</feature>
<dbReference type="Pfam" id="PF12796">
    <property type="entry name" value="Ank_2"/>
    <property type="match status" value="2"/>
</dbReference>
<accession>A0A1J9QLM9</accession>
<dbReference type="AlphaFoldDB" id="A0A1J9QLM9"/>
<dbReference type="InterPro" id="IPR002110">
    <property type="entry name" value="Ankyrin_rpt"/>
</dbReference>
<feature type="domain" description="GPI inositol-deacylase winged helix" evidence="4">
    <location>
        <begin position="329"/>
        <end position="417"/>
    </location>
</feature>
<dbReference type="PRINTS" id="PR01415">
    <property type="entry name" value="ANKYRIN"/>
</dbReference>
<sequence length="803" mass="88520">MCVPPGGILDLCRTELESLSSRLSFDSEAGSKTSRIVKQLKWPLKKKETKRHIESIRGYTENIAQSVQADQISITLAMKNAMDSKPKILHQKIDGRLCAVDSSVNYRRAKRKRRPGTALWFIEGECFTQWKSQSPSFCWLYGMVGSRKSVMSSVIVEHISHECSSNNLSLALAYFYFDFTAADKLTPEKVGDLLPILQEIMRTFKETFIVLDALDVCSNIVELLHTVKEILPGTSSQVHLLGTSRDVKGIEEEVDSLPGKVQKVPMDKSQMNDDISTFTQECLLSKSDGILFEMLGNCVDVRSLREALASSPTPLNAVYERILLGTDRKWENHASELLRWLAFSARPLTIAELAGMRIVNVDNYRQLITGRKLFDPREISEICSPFVKIDAAEGPCEVLRLAHLSVKEYMVPDSTASGPVSQYHASGRSTNAEMAGICLAYLFHLVALAEGLLSPDNFSYSNWIRLYDPEYPWREANYYRSKQTIRAPLHYMALTGMADLTDILLAEGVNSDAYRGFYATPLQAAGAMGHLEVTKRLIEQGADVHIDEGGYGNALRLATKGGHAEIVELLLEKGADVNAYGPLLRDAAGKGHADLVKRLLQIGQDPNTHDEIAGTALQLARTFGHSEVVDLLLENGADLSIRGGIYDNPLQAAPIKDAKGGTCGKRTQRRILQEPPSYRRGAGGRPILERRLYGNVPQAASLGGDTPVVKSLISCAVDVNTFGGKYGTALQAAASKAHVEIIQILTDHANSVFRYKRPQFTTIVRLLLEKHADSNSSGGLRGPRSTLELVARRGHIGVVRVML</sequence>
<evidence type="ECO:0000256" key="2">
    <source>
        <dbReference type="ARBA" id="ARBA00023043"/>
    </source>
</evidence>
<dbReference type="InterPro" id="IPR054471">
    <property type="entry name" value="GPIID_WHD"/>
</dbReference>
<dbReference type="PANTHER" id="PTHR23206">
    <property type="entry name" value="MASK PROTEIN"/>
    <property type="match status" value="1"/>
</dbReference>
<dbReference type="Proteomes" id="UP000242791">
    <property type="component" value="Unassembled WGS sequence"/>
</dbReference>
<dbReference type="InterPro" id="IPR056884">
    <property type="entry name" value="NPHP3-like_N"/>
</dbReference>
<dbReference type="OrthoDB" id="4184734at2759"/>
<evidence type="ECO:0000259" key="4">
    <source>
        <dbReference type="Pfam" id="PF22939"/>
    </source>
</evidence>
<dbReference type="PROSITE" id="PS50297">
    <property type="entry name" value="ANK_REP_REGION"/>
    <property type="match status" value="3"/>
</dbReference>
<feature type="repeat" description="ANK" evidence="3">
    <location>
        <begin position="520"/>
        <end position="549"/>
    </location>
</feature>
<dbReference type="SUPFAM" id="SSF48403">
    <property type="entry name" value="Ankyrin repeat"/>
    <property type="match status" value="2"/>
</dbReference>
<dbReference type="SMART" id="SM00248">
    <property type="entry name" value="ANK"/>
    <property type="match status" value="6"/>
</dbReference>
<dbReference type="STRING" id="1658174.A0A1J9QLM9"/>
<dbReference type="GO" id="GO:0005737">
    <property type="term" value="C:cytoplasm"/>
    <property type="evidence" value="ECO:0007669"/>
    <property type="project" value="TreeGrafter"/>
</dbReference>
<dbReference type="InterPro" id="IPR036770">
    <property type="entry name" value="Ankyrin_rpt-contain_sf"/>
</dbReference>
<dbReference type="PANTHER" id="PTHR23206:SF7">
    <property type="entry name" value="PROTEIN KINASE DOMAIN-CONTAINING PROTEIN"/>
    <property type="match status" value="1"/>
</dbReference>
<evidence type="ECO:0000256" key="1">
    <source>
        <dbReference type="ARBA" id="ARBA00022737"/>
    </source>
</evidence>
<evidence type="ECO:0000256" key="3">
    <source>
        <dbReference type="PROSITE-ProRule" id="PRU00023"/>
    </source>
</evidence>
<evidence type="ECO:0000259" key="5">
    <source>
        <dbReference type="Pfam" id="PF24883"/>
    </source>
</evidence>
<dbReference type="InterPro" id="IPR051631">
    <property type="entry name" value="Ankyrin-KH/SAM_domain"/>
</dbReference>
<keyword evidence="2 3" id="KW-0040">ANK repeat</keyword>